<proteinExistence type="predicted"/>
<organism evidence="2 3">
    <name type="scientific">Cladorrhinum samala</name>
    <dbReference type="NCBI Taxonomy" id="585594"/>
    <lineage>
        <taxon>Eukaryota</taxon>
        <taxon>Fungi</taxon>
        <taxon>Dikarya</taxon>
        <taxon>Ascomycota</taxon>
        <taxon>Pezizomycotina</taxon>
        <taxon>Sordariomycetes</taxon>
        <taxon>Sordariomycetidae</taxon>
        <taxon>Sordariales</taxon>
        <taxon>Podosporaceae</taxon>
        <taxon>Cladorrhinum</taxon>
    </lineage>
</organism>
<reference evidence="2" key="2">
    <citation type="submission" date="2023-06" db="EMBL/GenBank/DDBJ databases">
        <authorList>
            <consortium name="Lawrence Berkeley National Laboratory"/>
            <person name="Mondo S.J."/>
            <person name="Hensen N."/>
            <person name="Bonometti L."/>
            <person name="Westerberg I."/>
            <person name="Brannstrom I.O."/>
            <person name="Guillou S."/>
            <person name="Cros-Aarteil S."/>
            <person name="Calhoun S."/>
            <person name="Haridas S."/>
            <person name="Kuo A."/>
            <person name="Pangilinan J."/>
            <person name="Riley R."/>
            <person name="Labutti K."/>
            <person name="Andreopoulos B."/>
            <person name="Lipzen A."/>
            <person name="Chen C."/>
            <person name="Yanf M."/>
            <person name="Daum C."/>
            <person name="Ng V."/>
            <person name="Clum A."/>
            <person name="Steindorff A."/>
            <person name="Ohm R."/>
            <person name="Martin F."/>
            <person name="Silar P."/>
            <person name="Natvig D."/>
            <person name="Lalanne C."/>
            <person name="Gautier V."/>
            <person name="Ament-Velasquez S.L."/>
            <person name="Kruys A."/>
            <person name="Hutchinson M.I."/>
            <person name="Powell A.J."/>
            <person name="Barry K."/>
            <person name="Miller A.N."/>
            <person name="Grigoriev I.V."/>
            <person name="Debuchy R."/>
            <person name="Gladieux P."/>
            <person name="Thoren M.H."/>
            <person name="Johannesson H."/>
        </authorList>
    </citation>
    <scope>NUCLEOTIDE SEQUENCE</scope>
    <source>
        <strain evidence="2">PSN324</strain>
    </source>
</reference>
<gene>
    <name evidence="2" type="ORF">QBC42DRAFT_350717</name>
</gene>
<name>A0AAV9H8L8_9PEZI</name>
<reference evidence="2" key="1">
    <citation type="journal article" date="2023" name="Mol. Phylogenet. Evol.">
        <title>Genome-scale phylogeny and comparative genomics of the fungal order Sordariales.</title>
        <authorList>
            <person name="Hensen N."/>
            <person name="Bonometti L."/>
            <person name="Westerberg I."/>
            <person name="Brannstrom I.O."/>
            <person name="Guillou S."/>
            <person name="Cros-Aarteil S."/>
            <person name="Calhoun S."/>
            <person name="Haridas S."/>
            <person name="Kuo A."/>
            <person name="Mondo S."/>
            <person name="Pangilinan J."/>
            <person name="Riley R."/>
            <person name="LaButti K."/>
            <person name="Andreopoulos B."/>
            <person name="Lipzen A."/>
            <person name="Chen C."/>
            <person name="Yan M."/>
            <person name="Daum C."/>
            <person name="Ng V."/>
            <person name="Clum A."/>
            <person name="Steindorff A."/>
            <person name="Ohm R.A."/>
            <person name="Martin F."/>
            <person name="Silar P."/>
            <person name="Natvig D.O."/>
            <person name="Lalanne C."/>
            <person name="Gautier V."/>
            <person name="Ament-Velasquez S.L."/>
            <person name="Kruys A."/>
            <person name="Hutchinson M.I."/>
            <person name="Powell A.J."/>
            <person name="Barry K."/>
            <person name="Miller A.N."/>
            <person name="Grigoriev I.V."/>
            <person name="Debuchy R."/>
            <person name="Gladieux P."/>
            <person name="Hiltunen Thoren M."/>
            <person name="Johannesson H."/>
        </authorList>
    </citation>
    <scope>NUCLEOTIDE SEQUENCE</scope>
    <source>
        <strain evidence="2">PSN324</strain>
    </source>
</reference>
<dbReference type="EMBL" id="MU865135">
    <property type="protein sequence ID" value="KAK4457121.1"/>
    <property type="molecule type" value="Genomic_DNA"/>
</dbReference>
<feature type="transmembrane region" description="Helical" evidence="1">
    <location>
        <begin position="137"/>
        <end position="159"/>
    </location>
</feature>
<keyword evidence="1" id="KW-0472">Membrane</keyword>
<dbReference type="Proteomes" id="UP001321749">
    <property type="component" value="Unassembled WGS sequence"/>
</dbReference>
<evidence type="ECO:0000313" key="3">
    <source>
        <dbReference type="Proteomes" id="UP001321749"/>
    </source>
</evidence>
<keyword evidence="1" id="KW-0812">Transmembrane</keyword>
<accession>A0AAV9H8L8</accession>
<sequence>MRLRLSGRAPPPVIIAVPLAGQGSGAGNAGDGAASLKGTWQRRFDPKMESCVGYILTAGASMAPLLEPVLDLAIIFECRDDEGSGVRAKVGNFCYRARWLHKTADNEMVHCHIGFWIAKADQALSGTEGSFGNLSRIILMFNFSYSIHHLFFFFLFHFAHI</sequence>
<dbReference type="AlphaFoldDB" id="A0AAV9H8L8"/>
<evidence type="ECO:0000313" key="2">
    <source>
        <dbReference type="EMBL" id="KAK4457121.1"/>
    </source>
</evidence>
<keyword evidence="1" id="KW-1133">Transmembrane helix</keyword>
<keyword evidence="3" id="KW-1185">Reference proteome</keyword>
<protein>
    <submittedName>
        <fullName evidence="2">Uncharacterized protein</fullName>
    </submittedName>
</protein>
<evidence type="ECO:0000256" key="1">
    <source>
        <dbReference type="SAM" id="Phobius"/>
    </source>
</evidence>
<comment type="caution">
    <text evidence="2">The sequence shown here is derived from an EMBL/GenBank/DDBJ whole genome shotgun (WGS) entry which is preliminary data.</text>
</comment>